<keyword evidence="1" id="KW-0378">Hydrolase</keyword>
<dbReference type="HOGENOM" id="CLU_020336_7_0_1"/>
<organism evidence="4 5">
    <name type="scientific">Pisolithus microcarpus 441</name>
    <dbReference type="NCBI Taxonomy" id="765257"/>
    <lineage>
        <taxon>Eukaryota</taxon>
        <taxon>Fungi</taxon>
        <taxon>Dikarya</taxon>
        <taxon>Basidiomycota</taxon>
        <taxon>Agaricomycotina</taxon>
        <taxon>Agaricomycetes</taxon>
        <taxon>Agaricomycetidae</taxon>
        <taxon>Boletales</taxon>
        <taxon>Sclerodermatineae</taxon>
        <taxon>Pisolithaceae</taxon>
        <taxon>Pisolithus</taxon>
    </lineage>
</organism>
<evidence type="ECO:0000313" key="5">
    <source>
        <dbReference type="Proteomes" id="UP000054018"/>
    </source>
</evidence>
<reference evidence="4 5" key="1">
    <citation type="submission" date="2014-04" db="EMBL/GenBank/DDBJ databases">
        <authorList>
            <consortium name="DOE Joint Genome Institute"/>
            <person name="Kuo A."/>
            <person name="Kohler A."/>
            <person name="Costa M.D."/>
            <person name="Nagy L.G."/>
            <person name="Floudas D."/>
            <person name="Copeland A."/>
            <person name="Barry K.W."/>
            <person name="Cichocki N."/>
            <person name="Veneault-Fourrey C."/>
            <person name="LaButti K."/>
            <person name="Lindquist E.A."/>
            <person name="Lipzen A."/>
            <person name="Lundell T."/>
            <person name="Morin E."/>
            <person name="Murat C."/>
            <person name="Sun H."/>
            <person name="Tunlid A."/>
            <person name="Henrissat B."/>
            <person name="Grigoriev I.V."/>
            <person name="Hibbett D.S."/>
            <person name="Martin F."/>
            <person name="Nordberg H.P."/>
            <person name="Cantor M.N."/>
            <person name="Hua S.X."/>
        </authorList>
    </citation>
    <scope>NUCLEOTIDE SEQUENCE [LARGE SCALE GENOMIC DNA]</scope>
    <source>
        <strain evidence="4 5">441</strain>
    </source>
</reference>
<dbReference type="InterPro" id="IPR000639">
    <property type="entry name" value="Epox_hydrolase-like"/>
</dbReference>
<dbReference type="AlphaFoldDB" id="A0A0C9ZNQ1"/>
<comment type="similarity">
    <text evidence="2">Belongs to the AB hydrolase superfamily. Epoxide hydrolase family.</text>
</comment>
<dbReference type="Proteomes" id="UP000054018">
    <property type="component" value="Unassembled WGS sequence"/>
</dbReference>
<protein>
    <recommendedName>
        <fullName evidence="3">AB hydrolase-1 domain-containing protein</fullName>
    </recommendedName>
</protein>
<name>A0A0C9ZNQ1_9AGAM</name>
<feature type="domain" description="AB hydrolase-1" evidence="3">
    <location>
        <begin position="31"/>
        <end position="319"/>
    </location>
</feature>
<dbReference type="STRING" id="765257.A0A0C9ZNQ1"/>
<accession>A0A0C9ZNQ1</accession>
<evidence type="ECO:0000259" key="3">
    <source>
        <dbReference type="Pfam" id="PF00561"/>
    </source>
</evidence>
<keyword evidence="5" id="KW-1185">Reference proteome</keyword>
<evidence type="ECO:0000256" key="2">
    <source>
        <dbReference type="ARBA" id="ARBA00038334"/>
    </source>
</evidence>
<proteinExistence type="inferred from homology"/>
<dbReference type="SUPFAM" id="SSF53474">
    <property type="entry name" value="alpha/beta-Hydrolases"/>
    <property type="match status" value="1"/>
</dbReference>
<dbReference type="Pfam" id="PF00561">
    <property type="entry name" value="Abhydrolase_1"/>
    <property type="match status" value="1"/>
</dbReference>
<dbReference type="InterPro" id="IPR029058">
    <property type="entry name" value="AB_hydrolase_fold"/>
</dbReference>
<dbReference type="PANTHER" id="PTHR43329">
    <property type="entry name" value="EPOXIDE HYDROLASE"/>
    <property type="match status" value="1"/>
</dbReference>
<dbReference type="EMBL" id="KN833695">
    <property type="protein sequence ID" value="KIK27614.1"/>
    <property type="molecule type" value="Genomic_DNA"/>
</dbReference>
<sequence>MENPGSPYKKLKTARGYTYNYLSVRGQAGRPTLLFMHGFPDTSHGWHHQISYFRTKGYGLVIPDMLGYGGTDKPTNPAAFSHTAIAHDVLDILDAEGAYSVYVIAHDWGASIASILSIKHSERILGFVFIAVPYLVPSKCPPLELALKEQERIFGRPATGYWTFLTKDNAAPEIEKNIESLLDVFYPADPEIWMTLMNMPGNLEPFVVEGRRLASAKYLPGILISSQYREQLKNLLLQGGMTSPLTWYNCTVQGVNDDIIDGLQPEDLLIRRPTLMALAKFDYVAFESYVRPTMHQHTPPELLTEKEYDTGHWIHLEDPLRFNSDLEQWIETVTNS</sequence>
<dbReference type="InterPro" id="IPR000073">
    <property type="entry name" value="AB_hydrolase_1"/>
</dbReference>
<dbReference type="Gene3D" id="3.40.50.1820">
    <property type="entry name" value="alpha/beta hydrolase"/>
    <property type="match status" value="1"/>
</dbReference>
<dbReference type="PRINTS" id="PR00412">
    <property type="entry name" value="EPOXHYDRLASE"/>
</dbReference>
<dbReference type="OrthoDB" id="408373at2759"/>
<reference evidence="5" key="2">
    <citation type="submission" date="2015-01" db="EMBL/GenBank/DDBJ databases">
        <title>Evolutionary Origins and Diversification of the Mycorrhizal Mutualists.</title>
        <authorList>
            <consortium name="DOE Joint Genome Institute"/>
            <consortium name="Mycorrhizal Genomics Consortium"/>
            <person name="Kohler A."/>
            <person name="Kuo A."/>
            <person name="Nagy L.G."/>
            <person name="Floudas D."/>
            <person name="Copeland A."/>
            <person name="Barry K.W."/>
            <person name="Cichocki N."/>
            <person name="Veneault-Fourrey C."/>
            <person name="LaButti K."/>
            <person name="Lindquist E.A."/>
            <person name="Lipzen A."/>
            <person name="Lundell T."/>
            <person name="Morin E."/>
            <person name="Murat C."/>
            <person name="Riley R."/>
            <person name="Ohm R."/>
            <person name="Sun H."/>
            <person name="Tunlid A."/>
            <person name="Henrissat B."/>
            <person name="Grigoriev I.V."/>
            <person name="Hibbett D.S."/>
            <person name="Martin F."/>
        </authorList>
    </citation>
    <scope>NUCLEOTIDE SEQUENCE [LARGE SCALE GENOMIC DNA]</scope>
    <source>
        <strain evidence="5">441</strain>
    </source>
</reference>
<evidence type="ECO:0000313" key="4">
    <source>
        <dbReference type="EMBL" id="KIK27614.1"/>
    </source>
</evidence>
<gene>
    <name evidence="4" type="ORF">PISMIDRAFT_92660</name>
</gene>
<evidence type="ECO:0000256" key="1">
    <source>
        <dbReference type="ARBA" id="ARBA00022801"/>
    </source>
</evidence>
<dbReference type="GO" id="GO:0016787">
    <property type="term" value="F:hydrolase activity"/>
    <property type="evidence" value="ECO:0007669"/>
    <property type="project" value="UniProtKB-KW"/>
</dbReference>